<sequence length="1358" mass="150210">MAAAQRTCAWELTDLIKTARGLDQTGPGDNGQNLQLLWNCLAAASEGQFHAAEESSLRWLLKSMNGSSPSAELLRRYPLTWTILDCVFQRIPLYSLAKSLADRKFIAVLQQTLKDISKPVATAASATPPKRKRSPSIRFDLADLRSHHGCLETSQELFKTLRALLQRLETTTESFSRDKIGAEHIKSLFGTSAADATTIAAPALAICGHLLSSDVNRDIEDAENWVQTISWMWDLHLQGRDDVLEVANRLFRPSAIVLAKLGGFSSTESADVSDTLRNRWTSDLMSLMHRNLILPGRATFVNLKSFEAFANALEVSKDIINLSGPALYLLSSSVSSHVAEGEQRKGNVEWIQHVFQAIEHMIKGRPDRSVLMQAILSQAIQRSTSVNVRDLRRVCREYGLQGAETDWPLVSKAATCDPDIFQLSDEGAELRREVCNRTMTATGDETERDAVLNVVKAIRDGFQTRRDFPSFLQLWFEQLCEAERQNLDGNSPWFGLAQQMMRVDSKTSWMETEMSPSQLVGLLSWVETQDAKPQPRSTCVFTSMIAQAVKSEGFVDAVGRRLFDIVSPIKSSPATALRWRVTACTISVATPDERSTIWESVKDRLSKILRKSPIESLETYEAFKCSYAAWDSMSSDGEHVAGPASLVERFTQRLADEMASGTENKDDNPLKVDDATASRLQFSAAYQPYLAWYLYGSSRYIKMYSTKKGELPQPLANALSTRTASVDELRSLWNGLISNDDNLNDTKLGRDLVDRLITGLDSPEKEKSWPGAEAQLWIATLTAIPVDVYSRTQRERLMAVLGKRRTKMAKSPKRTSLNAWRLVLDLATKMAGRPTFYEDMSFRDLVELAGAMSGLSLEDSVDSGAALETVKRFAGMASATIRQMAENIDVRSLAYFKDAGAFVSDCEKSAPKAGGKGAEPLFTTLLKALVTELMRSPNCQNHEQLGPLAGQAKNVLARYIMAIVNNIASEKTPLATHDAIGDLGLYAAVDAADAVGDFASLAGGVKASHLRKLEKQCKDAMKQGDLRGWKLQIFIQTYLSAQVEGALPTTYDGLDKLPSQLRVPLLKELVIGVTKHMSTSARFDYLSVLLDEFERGCDTDGQVIAIETVVDQLLDLTNVQTNGEFSLAAAHTQLAACLAKPVANASSICGILRALLEKRPQAMTQWNIELTLSIACDLTSPTSNQSHVSFPWLCRLVEVVIKKHRLRLEGHYHLLLSTLQALMQALVIKTPYSTTSSENSQETNAHRYARLITLICEPTAGAVSRSQLHSALDSATDAAKRSAGRHMYMVLMQYVKLQLEENVPGSVREALEPAMNSIFDITTPEGRKILNDALDASGRTILREMYKRYVKFGKWSGV</sequence>
<dbReference type="Pfam" id="PF10441">
    <property type="entry name" value="Urb2"/>
    <property type="match status" value="1"/>
</dbReference>
<proteinExistence type="predicted"/>
<evidence type="ECO:0000259" key="1">
    <source>
        <dbReference type="Pfam" id="PF10441"/>
    </source>
</evidence>
<dbReference type="GO" id="GO:0005730">
    <property type="term" value="C:nucleolus"/>
    <property type="evidence" value="ECO:0007669"/>
    <property type="project" value="TreeGrafter"/>
</dbReference>
<comment type="caution">
    <text evidence="2">The sequence shown here is derived from an EMBL/GenBank/DDBJ whole genome shotgun (WGS) entry which is preliminary data.</text>
</comment>
<dbReference type="GO" id="GO:0042254">
    <property type="term" value="P:ribosome biogenesis"/>
    <property type="evidence" value="ECO:0007669"/>
    <property type="project" value="TreeGrafter"/>
</dbReference>
<dbReference type="InterPro" id="IPR018849">
    <property type="entry name" value="Urb2/Npa2_C"/>
</dbReference>
<gene>
    <name evidence="2" type="ORF">VFPBJ_03576</name>
</gene>
<dbReference type="EMBL" id="LSBH01000002">
    <property type="protein sequence ID" value="OAQ84808.1"/>
    <property type="molecule type" value="Genomic_DNA"/>
</dbReference>
<organism evidence="2 3">
    <name type="scientific">Purpureocillium lilacinum</name>
    <name type="common">Paecilomyces lilacinus</name>
    <dbReference type="NCBI Taxonomy" id="33203"/>
    <lineage>
        <taxon>Eukaryota</taxon>
        <taxon>Fungi</taxon>
        <taxon>Dikarya</taxon>
        <taxon>Ascomycota</taxon>
        <taxon>Pezizomycotina</taxon>
        <taxon>Sordariomycetes</taxon>
        <taxon>Hypocreomycetidae</taxon>
        <taxon>Hypocreales</taxon>
        <taxon>Ophiocordycipitaceae</taxon>
        <taxon>Purpureocillium</taxon>
    </lineage>
</organism>
<dbReference type="InterPro" id="IPR052609">
    <property type="entry name" value="Ribosome_Biogenesis_Reg"/>
</dbReference>
<dbReference type="PANTHER" id="PTHR15682">
    <property type="entry name" value="UNHEALTHY RIBOSOME BIOGENESIS PROTEIN 2 HOMOLOG"/>
    <property type="match status" value="1"/>
</dbReference>
<evidence type="ECO:0000313" key="3">
    <source>
        <dbReference type="Proteomes" id="UP000078240"/>
    </source>
</evidence>
<feature type="domain" description="Nucleolar 27S pre-rRNA processing Urb2/Npa2 C-terminal" evidence="1">
    <location>
        <begin position="1147"/>
        <end position="1357"/>
    </location>
</feature>
<name>A0A179H4Y2_PURLI</name>
<accession>A0A179H4Y2</accession>
<dbReference type="Proteomes" id="UP000078240">
    <property type="component" value="Unassembled WGS sequence"/>
</dbReference>
<evidence type="ECO:0000313" key="2">
    <source>
        <dbReference type="EMBL" id="OAQ84808.1"/>
    </source>
</evidence>
<dbReference type="PANTHER" id="PTHR15682:SF2">
    <property type="entry name" value="UNHEALTHY RIBOSOME BIOGENESIS PROTEIN 2 HOMOLOG"/>
    <property type="match status" value="1"/>
</dbReference>
<protein>
    <submittedName>
        <fullName evidence="2">Nucleolar 27S pre-rRNA processing protein</fullName>
    </submittedName>
</protein>
<reference evidence="2 3" key="1">
    <citation type="submission" date="2016-01" db="EMBL/GenBank/DDBJ databases">
        <title>Biosynthesis of antibiotic leucinostatins and their inhibition on Phytophthora in bio-control Purpureocillium lilacinum.</title>
        <authorList>
            <person name="Wang G."/>
            <person name="Liu Z."/>
            <person name="Lin R."/>
            <person name="Li E."/>
            <person name="Mao Z."/>
            <person name="Ling J."/>
            <person name="Yin W."/>
            <person name="Xie B."/>
        </authorList>
    </citation>
    <scope>NUCLEOTIDE SEQUENCE [LARGE SCALE GENOMIC DNA]</scope>
    <source>
        <strain evidence="2">PLBJ-1</strain>
    </source>
</reference>